<dbReference type="GO" id="GO:0016887">
    <property type="term" value="F:ATP hydrolysis activity"/>
    <property type="evidence" value="ECO:0007669"/>
    <property type="project" value="InterPro"/>
</dbReference>
<dbReference type="SUPFAM" id="SSF52540">
    <property type="entry name" value="P-loop containing nucleoside triphosphate hydrolases"/>
    <property type="match status" value="1"/>
</dbReference>
<evidence type="ECO:0000256" key="2">
    <source>
        <dbReference type="ARBA" id="ARBA00022741"/>
    </source>
</evidence>
<dbReference type="CDD" id="cd03301">
    <property type="entry name" value="ABC_MalK_N"/>
    <property type="match status" value="1"/>
</dbReference>
<evidence type="ECO:0000259" key="4">
    <source>
        <dbReference type="PROSITE" id="PS50893"/>
    </source>
</evidence>
<feature type="domain" description="ABC transporter" evidence="4">
    <location>
        <begin position="4"/>
        <end position="236"/>
    </location>
</feature>
<keyword evidence="2" id="KW-0547">Nucleotide-binding</keyword>
<dbReference type="PROSITE" id="PS50893">
    <property type="entry name" value="ABC_TRANSPORTER_2"/>
    <property type="match status" value="1"/>
</dbReference>
<sequence length="368" mass="41708">MSSVVLEKVTKFYPESKKPVVDSIDLTIESQELLILVGPSGCGKTTTLRMIAGLEDITYGTIYIDNTKINNLSPRERNVAMVFQNYALYPHMTVYENLAFSLSLHKVPKDEIKTLVTETAALLAISDILDTKPYKLSGGQQQRVALGRAIVRSPKIFLFDEPLSNLDAHLRSQMRTELSRLHTRLATTMIYVTHDQLEAMSMGEKIVVMNKGKIQQTGDPLTIYNRPANKFVAGFFGNPPINFFSGTIVSQDGTLFFASKNVLFPIAEEKSYTLSHYCDKEIYMGLRPEQVSNKQRQSGLQPFFHLRSSVEVIEQLGPEMLVYLSHDQHDFVARLDAWSEYKVGDQIDIYLNLEKSLFFDFQTENLVI</sequence>
<dbReference type="InterPro" id="IPR040582">
    <property type="entry name" value="OB_MalK-like"/>
</dbReference>
<dbReference type="Gene3D" id="3.40.50.300">
    <property type="entry name" value="P-loop containing nucleotide triphosphate hydrolases"/>
    <property type="match status" value="1"/>
</dbReference>
<dbReference type="AlphaFoldDB" id="A0A3A4RJU8"/>
<dbReference type="SUPFAM" id="SSF50331">
    <property type="entry name" value="MOP-like"/>
    <property type="match status" value="1"/>
</dbReference>
<dbReference type="InterPro" id="IPR027417">
    <property type="entry name" value="P-loop_NTPase"/>
</dbReference>
<dbReference type="PANTHER" id="PTHR43875">
    <property type="entry name" value="MALTODEXTRIN IMPORT ATP-BINDING PROTEIN MSMX"/>
    <property type="match status" value="1"/>
</dbReference>
<proteinExistence type="predicted"/>
<gene>
    <name evidence="5" type="primary">ugpC</name>
    <name evidence="5" type="ORF">C4541_00220</name>
</gene>
<dbReference type="InterPro" id="IPR008995">
    <property type="entry name" value="Mo/tungstate-bd_C_term_dom"/>
</dbReference>
<evidence type="ECO:0000313" key="5">
    <source>
        <dbReference type="EMBL" id="RJP62150.1"/>
    </source>
</evidence>
<dbReference type="EMBL" id="QZJZ01000004">
    <property type="protein sequence ID" value="RJP62150.1"/>
    <property type="molecule type" value="Genomic_DNA"/>
</dbReference>
<comment type="caution">
    <text evidence="5">The sequence shown here is derived from an EMBL/GenBank/DDBJ whole genome shotgun (WGS) entry which is preliminary data.</text>
</comment>
<dbReference type="Pfam" id="PF17912">
    <property type="entry name" value="OB_MalK"/>
    <property type="match status" value="1"/>
</dbReference>
<dbReference type="Proteomes" id="UP000266426">
    <property type="component" value="Unassembled WGS sequence"/>
</dbReference>
<evidence type="ECO:0000313" key="6">
    <source>
        <dbReference type="Proteomes" id="UP000266426"/>
    </source>
</evidence>
<dbReference type="InterPro" id="IPR003593">
    <property type="entry name" value="AAA+_ATPase"/>
</dbReference>
<dbReference type="GO" id="GO:0140359">
    <property type="term" value="F:ABC-type transporter activity"/>
    <property type="evidence" value="ECO:0007669"/>
    <property type="project" value="InterPro"/>
</dbReference>
<keyword evidence="1" id="KW-0813">Transport</keyword>
<name>A0A3A4RJU8_9BACT</name>
<dbReference type="InterPro" id="IPR012340">
    <property type="entry name" value="NA-bd_OB-fold"/>
</dbReference>
<dbReference type="GO" id="GO:0008643">
    <property type="term" value="P:carbohydrate transport"/>
    <property type="evidence" value="ECO:0007669"/>
    <property type="project" value="InterPro"/>
</dbReference>
<dbReference type="InterPro" id="IPR015855">
    <property type="entry name" value="ABC_transpr_MalK-like"/>
</dbReference>
<reference evidence="5 6" key="1">
    <citation type="journal article" date="2017" name="ISME J.">
        <title>Energy and carbon metabolisms in a deep terrestrial subsurface fluid microbial community.</title>
        <authorList>
            <person name="Momper L."/>
            <person name="Jungbluth S.P."/>
            <person name="Lee M.D."/>
            <person name="Amend J.P."/>
        </authorList>
    </citation>
    <scope>NUCLEOTIDE SEQUENCE [LARGE SCALE GENOMIC DNA]</scope>
    <source>
        <strain evidence="5">SURF_26</strain>
    </source>
</reference>
<dbReference type="GO" id="GO:0005524">
    <property type="term" value="F:ATP binding"/>
    <property type="evidence" value="ECO:0007669"/>
    <property type="project" value="UniProtKB-KW"/>
</dbReference>
<evidence type="ECO:0000256" key="1">
    <source>
        <dbReference type="ARBA" id="ARBA00022448"/>
    </source>
</evidence>
<keyword evidence="3 5" id="KW-0067">ATP-binding</keyword>
<dbReference type="FunFam" id="3.40.50.300:FF:000042">
    <property type="entry name" value="Maltose/maltodextrin ABC transporter, ATP-binding protein"/>
    <property type="match status" value="1"/>
</dbReference>
<dbReference type="Pfam" id="PF00005">
    <property type="entry name" value="ABC_tran"/>
    <property type="match status" value="1"/>
</dbReference>
<dbReference type="PANTHER" id="PTHR43875:SF1">
    <property type="entry name" value="OSMOPROTECTIVE COMPOUNDS UPTAKE ATP-BINDING PROTEIN GGTA"/>
    <property type="match status" value="1"/>
</dbReference>
<dbReference type="Gene3D" id="2.40.50.140">
    <property type="entry name" value="Nucleic acid-binding proteins"/>
    <property type="match status" value="1"/>
</dbReference>
<dbReference type="GO" id="GO:0055052">
    <property type="term" value="C:ATP-binding cassette (ABC) transporter complex, substrate-binding subunit-containing"/>
    <property type="evidence" value="ECO:0007669"/>
    <property type="project" value="TreeGrafter"/>
</dbReference>
<dbReference type="InterPro" id="IPR047641">
    <property type="entry name" value="ABC_transpr_MalK/UgpC-like"/>
</dbReference>
<accession>A0A3A4RJU8</accession>
<evidence type="ECO:0000256" key="3">
    <source>
        <dbReference type="ARBA" id="ARBA00022840"/>
    </source>
</evidence>
<protein>
    <submittedName>
        <fullName evidence="5">sn-glycerol-3-phosphate ABC transporter ATP-binding protein UgpC</fullName>
    </submittedName>
</protein>
<dbReference type="NCBIfam" id="NF008653">
    <property type="entry name" value="PRK11650.1"/>
    <property type="match status" value="1"/>
</dbReference>
<dbReference type="Gene3D" id="2.40.50.100">
    <property type="match status" value="1"/>
</dbReference>
<organism evidence="5 6">
    <name type="scientific">Candidatus Auribacter fodinae</name>
    <dbReference type="NCBI Taxonomy" id="2093366"/>
    <lineage>
        <taxon>Bacteria</taxon>
        <taxon>Pseudomonadati</taxon>
        <taxon>Candidatus Auribacterota</taxon>
        <taxon>Candidatus Auribacteria</taxon>
        <taxon>Candidatus Auribacterales</taxon>
        <taxon>Candidatus Auribacteraceae</taxon>
        <taxon>Candidatus Auribacter</taxon>
    </lineage>
</organism>
<dbReference type="InterPro" id="IPR017871">
    <property type="entry name" value="ABC_transporter-like_CS"/>
</dbReference>
<dbReference type="SMART" id="SM00382">
    <property type="entry name" value="AAA"/>
    <property type="match status" value="1"/>
</dbReference>
<dbReference type="PROSITE" id="PS00211">
    <property type="entry name" value="ABC_TRANSPORTER_1"/>
    <property type="match status" value="1"/>
</dbReference>
<dbReference type="InterPro" id="IPR003439">
    <property type="entry name" value="ABC_transporter-like_ATP-bd"/>
</dbReference>